<dbReference type="AlphaFoldDB" id="A0A4R1Q4X8"/>
<evidence type="ECO:0000256" key="1">
    <source>
        <dbReference type="SAM" id="Phobius"/>
    </source>
</evidence>
<comment type="caution">
    <text evidence="3">The sequence shown here is derived from an EMBL/GenBank/DDBJ whole genome shotgun (WGS) entry which is preliminary data.</text>
</comment>
<gene>
    <name evidence="3" type="ORF">EV210_101355</name>
</gene>
<dbReference type="Proteomes" id="UP000295063">
    <property type="component" value="Unassembled WGS sequence"/>
</dbReference>
<keyword evidence="4" id="KW-1185">Reference proteome</keyword>
<name>A0A4R1Q4X8_9FIRM</name>
<evidence type="ECO:0000259" key="2">
    <source>
        <dbReference type="Pfam" id="PF03448"/>
    </source>
</evidence>
<evidence type="ECO:0000313" key="4">
    <source>
        <dbReference type="Proteomes" id="UP000295063"/>
    </source>
</evidence>
<feature type="transmembrane region" description="Helical" evidence="1">
    <location>
        <begin position="31"/>
        <end position="52"/>
    </location>
</feature>
<protein>
    <submittedName>
        <fullName evidence="3">MgtE-like protein</fullName>
    </submittedName>
</protein>
<reference evidence="3 4" key="1">
    <citation type="submission" date="2019-03" db="EMBL/GenBank/DDBJ databases">
        <title>Genomic Encyclopedia of Type Strains, Phase IV (KMG-IV): sequencing the most valuable type-strain genomes for metagenomic binning, comparative biology and taxonomic classification.</title>
        <authorList>
            <person name="Goeker M."/>
        </authorList>
    </citation>
    <scope>NUCLEOTIDE SEQUENCE [LARGE SCALE GENOMIC DNA]</scope>
    <source>
        <strain evidence="3 4">DSM 15969</strain>
    </source>
</reference>
<proteinExistence type="predicted"/>
<dbReference type="Pfam" id="PF03448">
    <property type="entry name" value="MgtE_N"/>
    <property type="match status" value="1"/>
</dbReference>
<keyword evidence="1" id="KW-0812">Transmembrane</keyword>
<dbReference type="OrthoDB" id="1682943at2"/>
<feature type="domain" description="Magnesium transporter MgtE intracellular" evidence="2">
    <location>
        <begin position="153"/>
        <end position="205"/>
    </location>
</feature>
<accession>A0A4R1Q4X8</accession>
<dbReference type="EMBL" id="SLUI01000001">
    <property type="protein sequence ID" value="TCL40154.1"/>
    <property type="molecule type" value="Genomic_DNA"/>
</dbReference>
<dbReference type="RefSeq" id="WP_132074617.1">
    <property type="nucleotide sequence ID" value="NZ_DALYTA010000018.1"/>
</dbReference>
<keyword evidence="1" id="KW-1133">Transmembrane helix</keyword>
<keyword evidence="1" id="KW-0472">Membrane</keyword>
<evidence type="ECO:0000313" key="3">
    <source>
        <dbReference type="EMBL" id="TCL40154.1"/>
    </source>
</evidence>
<dbReference type="InterPro" id="IPR006668">
    <property type="entry name" value="Mg_transptr_MgtE_intracell_dom"/>
</dbReference>
<dbReference type="SUPFAM" id="SSF158791">
    <property type="entry name" value="MgtE N-terminal domain-like"/>
    <property type="match status" value="1"/>
</dbReference>
<organism evidence="3 4">
    <name type="scientific">Anaerospora hongkongensis</name>
    <dbReference type="NCBI Taxonomy" id="244830"/>
    <lineage>
        <taxon>Bacteria</taxon>
        <taxon>Bacillati</taxon>
        <taxon>Bacillota</taxon>
        <taxon>Negativicutes</taxon>
        <taxon>Selenomonadales</taxon>
        <taxon>Sporomusaceae</taxon>
        <taxon>Anaerospora</taxon>
    </lineage>
</organism>
<sequence length="211" mass="23267">MAEKIKKTLPPAPKQILPPPKPKGKFSLLKVIVILLALLVIGGAGFAAGVYLNVIDVNKLAANWKLHQYPVIGQYFPAPPQTNFETVDLTEADLEQPGEAVQQVPSTPVQTNQVTKPEVMAQPEVPLTSEELQKLEKMKQQEEAKRIGKLSRLYGTMKPEEAVPILNQLADQEILAIFSKMEEEQVAKLLAGMDSNRAARLTQAMLKNKPL</sequence>